<sequence length="63" mass="7233">QTAGLLPQVELASILYPIARMRVSVERLCARLLNFLVMAHGWWRESRIGRVNHSVTRPPELHS</sequence>
<evidence type="ECO:0000313" key="3">
    <source>
        <dbReference type="Proteomes" id="UP000193689"/>
    </source>
</evidence>
<dbReference type="STRING" id="1141098.A0A1Y2DSE4"/>
<protein>
    <recommendedName>
        <fullName evidence="1">DUF7708 domain-containing protein</fullName>
    </recommendedName>
</protein>
<dbReference type="GeneID" id="63772416"/>
<reference evidence="2 3" key="1">
    <citation type="submission" date="2016-07" db="EMBL/GenBank/DDBJ databases">
        <title>Pervasive Adenine N6-methylation of Active Genes in Fungi.</title>
        <authorList>
            <consortium name="DOE Joint Genome Institute"/>
            <person name="Mondo S.J."/>
            <person name="Dannebaum R.O."/>
            <person name="Kuo R.C."/>
            <person name="Labutti K."/>
            <person name="Haridas S."/>
            <person name="Kuo A."/>
            <person name="Salamov A."/>
            <person name="Ahrendt S.R."/>
            <person name="Lipzen A."/>
            <person name="Sullivan W."/>
            <person name="Andreopoulos W.B."/>
            <person name="Clum A."/>
            <person name="Lindquist E."/>
            <person name="Daum C."/>
            <person name="Ramamoorthy G.K."/>
            <person name="Gryganskyi A."/>
            <person name="Culley D."/>
            <person name="Magnuson J.K."/>
            <person name="James T.Y."/>
            <person name="O'Malley M.A."/>
            <person name="Stajich J.E."/>
            <person name="Spatafora J.W."/>
            <person name="Visel A."/>
            <person name="Grigoriev I.V."/>
        </authorList>
    </citation>
    <scope>NUCLEOTIDE SEQUENCE [LARGE SCALE GENOMIC DNA]</scope>
    <source>
        <strain evidence="2 3">CBS 129021</strain>
    </source>
</reference>
<accession>A0A1Y2DSE4</accession>
<name>A0A1Y2DSE4_9PEZI</name>
<dbReference type="RefSeq" id="XP_040713905.1">
    <property type="nucleotide sequence ID" value="XM_040856204.1"/>
</dbReference>
<dbReference type="Pfam" id="PF24809">
    <property type="entry name" value="DUF7708"/>
    <property type="match status" value="1"/>
</dbReference>
<dbReference type="EMBL" id="MCFJ01000009">
    <property type="protein sequence ID" value="ORY62069.1"/>
    <property type="molecule type" value="Genomic_DNA"/>
</dbReference>
<evidence type="ECO:0000313" key="2">
    <source>
        <dbReference type="EMBL" id="ORY62069.1"/>
    </source>
</evidence>
<evidence type="ECO:0000259" key="1">
    <source>
        <dbReference type="Pfam" id="PF24809"/>
    </source>
</evidence>
<dbReference type="InterPro" id="IPR056125">
    <property type="entry name" value="DUF7708"/>
</dbReference>
<proteinExistence type="predicted"/>
<feature type="domain" description="DUF7708" evidence="1">
    <location>
        <begin position="3"/>
        <end position="62"/>
    </location>
</feature>
<keyword evidence="3" id="KW-1185">Reference proteome</keyword>
<gene>
    <name evidence="2" type="ORF">BCR38DRAFT_345749</name>
</gene>
<feature type="non-terminal residue" evidence="2">
    <location>
        <position position="1"/>
    </location>
</feature>
<dbReference type="AlphaFoldDB" id="A0A1Y2DSE4"/>
<dbReference type="OrthoDB" id="61900at2759"/>
<organism evidence="2 3">
    <name type="scientific">Pseudomassariella vexata</name>
    <dbReference type="NCBI Taxonomy" id="1141098"/>
    <lineage>
        <taxon>Eukaryota</taxon>
        <taxon>Fungi</taxon>
        <taxon>Dikarya</taxon>
        <taxon>Ascomycota</taxon>
        <taxon>Pezizomycotina</taxon>
        <taxon>Sordariomycetes</taxon>
        <taxon>Xylariomycetidae</taxon>
        <taxon>Amphisphaeriales</taxon>
        <taxon>Pseudomassariaceae</taxon>
        <taxon>Pseudomassariella</taxon>
    </lineage>
</organism>
<comment type="caution">
    <text evidence="2">The sequence shown here is derived from an EMBL/GenBank/DDBJ whole genome shotgun (WGS) entry which is preliminary data.</text>
</comment>
<dbReference type="InParanoid" id="A0A1Y2DSE4"/>
<dbReference type="Proteomes" id="UP000193689">
    <property type="component" value="Unassembled WGS sequence"/>
</dbReference>